<evidence type="ECO:0000256" key="6">
    <source>
        <dbReference type="ARBA" id="ARBA00023002"/>
    </source>
</evidence>
<keyword evidence="5" id="KW-0809">Transit peptide</keyword>
<dbReference type="EC" id="1.6.5.9" evidence="2"/>
<dbReference type="InParanoid" id="A0A1Y1Y4J7"/>
<dbReference type="Proteomes" id="UP000193498">
    <property type="component" value="Unassembled WGS sequence"/>
</dbReference>
<evidence type="ECO:0000256" key="8">
    <source>
        <dbReference type="ARBA" id="ARBA00047599"/>
    </source>
</evidence>
<keyword evidence="10" id="KW-0472">Membrane</keyword>
<dbReference type="InterPro" id="IPR054585">
    <property type="entry name" value="NDH2-like_C"/>
</dbReference>
<dbReference type="GO" id="GO:0005739">
    <property type="term" value="C:mitochondrion"/>
    <property type="evidence" value="ECO:0007669"/>
    <property type="project" value="TreeGrafter"/>
</dbReference>
<evidence type="ECO:0000256" key="4">
    <source>
        <dbReference type="ARBA" id="ARBA00022827"/>
    </source>
</evidence>
<evidence type="ECO:0000259" key="11">
    <source>
        <dbReference type="Pfam" id="PF07992"/>
    </source>
</evidence>
<reference evidence="13 14" key="1">
    <citation type="submission" date="2016-07" db="EMBL/GenBank/DDBJ databases">
        <title>Pervasive Adenine N6-methylation of Active Genes in Fungi.</title>
        <authorList>
            <consortium name="DOE Joint Genome Institute"/>
            <person name="Mondo S.J."/>
            <person name="Dannebaum R.O."/>
            <person name="Kuo R.C."/>
            <person name="Labutti K."/>
            <person name="Haridas S."/>
            <person name="Kuo A."/>
            <person name="Salamov A."/>
            <person name="Ahrendt S.R."/>
            <person name="Lipzen A."/>
            <person name="Sullivan W."/>
            <person name="Andreopoulos W.B."/>
            <person name="Clum A."/>
            <person name="Lindquist E."/>
            <person name="Daum C."/>
            <person name="Ramamoorthy G.K."/>
            <person name="Gryganskyi A."/>
            <person name="Culley D."/>
            <person name="Magnuson J.K."/>
            <person name="James T.Y."/>
            <person name="O'Malley M.A."/>
            <person name="Stajich J.E."/>
            <person name="Spatafora J.W."/>
            <person name="Visel A."/>
            <person name="Grigoriev I.V."/>
        </authorList>
    </citation>
    <scope>NUCLEOTIDE SEQUENCE [LARGE SCALE GENOMIC DNA]</scope>
    <source>
        <strain evidence="13 14">CBS 931.73</strain>
    </source>
</reference>
<keyword evidence="10" id="KW-0812">Transmembrane</keyword>
<keyword evidence="6" id="KW-0560">Oxidoreductase</keyword>
<dbReference type="InterPro" id="IPR023753">
    <property type="entry name" value="FAD/NAD-binding_dom"/>
</dbReference>
<dbReference type="InterPro" id="IPR036188">
    <property type="entry name" value="FAD/NAD-bd_sf"/>
</dbReference>
<dbReference type="Gene3D" id="3.50.50.100">
    <property type="match status" value="1"/>
</dbReference>
<evidence type="ECO:0000256" key="1">
    <source>
        <dbReference type="ARBA" id="ARBA00005272"/>
    </source>
</evidence>
<dbReference type="PRINTS" id="PR00368">
    <property type="entry name" value="FADPNR"/>
</dbReference>
<evidence type="ECO:0000256" key="7">
    <source>
        <dbReference type="ARBA" id="ARBA00023027"/>
    </source>
</evidence>
<sequence length="522" mass="58177">MMQSTRIFRAVSTTARYSYLSTSLRTYASVSGATQPAKKSKWRYVTRGFLGLTTGAVGLVGYTLTFETQAAYTQRHPPAQAEFDPSKKTLVILGTGWGSTSILRELDTDKYNVVVVSPRNYFLFTPLLPSCTVGTIENRSIMEPIRYITRHKKREVHLFEGDCTDIDPVNKTITVSDNSEIKGVVSNTMLKYDYLVVGVGAENQTFGVPGVREYGCFLKEIWDAKKIRARLMDCIETAAFGDQPEDEKNRLLHMVVVGGGPTGVEYAAELHDFLADDLAVWYPDIAGRIKITLIEAMPNVLPSFSKQLIEYTEATFSENQIKVLTKTAVKEVNEKNIVVEKPDKTRESIPYGLLVWATGNTARPIVKRLMEQLPEVQTGKRGLLVDDHLMLLGADGIFALGDCTFTKYPPLAQVANQQGTYLGKLLNEIANKQDATQKDIGEFKEELKTFTYTHSGSLAYIGAEKAIADFPVMHGNISSGGLATFMVWRSAYLSKLFSVRQKTLVFADWCKQKIFGRDIGRE</sequence>
<evidence type="ECO:0000256" key="5">
    <source>
        <dbReference type="ARBA" id="ARBA00022946"/>
    </source>
</evidence>
<feature type="transmembrane region" description="Helical" evidence="10">
    <location>
        <begin position="44"/>
        <end position="64"/>
    </location>
</feature>
<feature type="domain" description="External alternative NADH-ubiquinone oxidoreductase-like C-terminal" evidence="12">
    <location>
        <begin position="454"/>
        <end position="518"/>
    </location>
</feature>
<comment type="catalytic activity">
    <reaction evidence="9">
        <text>a ubiquinone + NADH + H(+) = a ubiquinol + NAD(+)</text>
        <dbReference type="Rhea" id="RHEA:23152"/>
        <dbReference type="Rhea" id="RHEA-COMP:9565"/>
        <dbReference type="Rhea" id="RHEA-COMP:9566"/>
        <dbReference type="ChEBI" id="CHEBI:15378"/>
        <dbReference type="ChEBI" id="CHEBI:16389"/>
        <dbReference type="ChEBI" id="CHEBI:17976"/>
        <dbReference type="ChEBI" id="CHEBI:57540"/>
        <dbReference type="ChEBI" id="CHEBI:57945"/>
    </reaction>
</comment>
<proteinExistence type="inferred from homology"/>
<dbReference type="Pfam" id="PF07992">
    <property type="entry name" value="Pyr_redox_2"/>
    <property type="match status" value="1"/>
</dbReference>
<evidence type="ECO:0000256" key="2">
    <source>
        <dbReference type="ARBA" id="ARBA00012637"/>
    </source>
</evidence>
<comment type="similarity">
    <text evidence="1">Belongs to the NADH dehydrogenase family.</text>
</comment>
<dbReference type="SUPFAM" id="SSF51905">
    <property type="entry name" value="FAD/NAD(P)-binding domain"/>
    <property type="match status" value="2"/>
</dbReference>
<name>A0A1Y1Y4J7_9FUNG</name>
<protein>
    <recommendedName>
        <fullName evidence="2">NADH:ubiquinone reductase (non-electrogenic)</fullName>
        <ecNumber evidence="2">1.6.5.9</ecNumber>
    </recommendedName>
</protein>
<organism evidence="13 14">
    <name type="scientific">Basidiobolus meristosporus CBS 931.73</name>
    <dbReference type="NCBI Taxonomy" id="1314790"/>
    <lineage>
        <taxon>Eukaryota</taxon>
        <taxon>Fungi</taxon>
        <taxon>Fungi incertae sedis</taxon>
        <taxon>Zoopagomycota</taxon>
        <taxon>Entomophthoromycotina</taxon>
        <taxon>Basidiobolomycetes</taxon>
        <taxon>Basidiobolales</taxon>
        <taxon>Basidiobolaceae</taxon>
        <taxon>Basidiobolus</taxon>
    </lineage>
</organism>
<keyword evidence="14" id="KW-1185">Reference proteome</keyword>
<dbReference type="STRING" id="1314790.A0A1Y1Y4J7"/>
<gene>
    <name evidence="13" type="ORF">K493DRAFT_338541</name>
</gene>
<keyword evidence="7" id="KW-0520">NAD</keyword>
<dbReference type="InterPro" id="IPR045024">
    <property type="entry name" value="NDH-2"/>
</dbReference>
<evidence type="ECO:0000256" key="9">
    <source>
        <dbReference type="ARBA" id="ARBA00049010"/>
    </source>
</evidence>
<keyword evidence="3" id="KW-0285">Flavoprotein</keyword>
<evidence type="ECO:0000313" key="14">
    <source>
        <dbReference type="Proteomes" id="UP000193498"/>
    </source>
</evidence>
<keyword evidence="4" id="KW-0274">FAD</keyword>
<dbReference type="PANTHER" id="PTHR43706">
    <property type="entry name" value="NADH DEHYDROGENASE"/>
    <property type="match status" value="1"/>
</dbReference>
<evidence type="ECO:0000313" key="13">
    <source>
        <dbReference type="EMBL" id="ORX92940.1"/>
    </source>
</evidence>
<evidence type="ECO:0000259" key="12">
    <source>
        <dbReference type="Pfam" id="PF22366"/>
    </source>
</evidence>
<evidence type="ECO:0000256" key="3">
    <source>
        <dbReference type="ARBA" id="ARBA00022630"/>
    </source>
</evidence>
<keyword evidence="10" id="KW-1133">Transmembrane helix</keyword>
<accession>A0A1Y1Y4J7</accession>
<dbReference type="Pfam" id="PF22366">
    <property type="entry name" value="NDH2_C"/>
    <property type="match status" value="1"/>
</dbReference>
<dbReference type="GO" id="GO:0050136">
    <property type="term" value="F:NADH dehydrogenase (quinone) (non-electrogenic) activity"/>
    <property type="evidence" value="ECO:0007669"/>
    <property type="project" value="UniProtKB-EC"/>
</dbReference>
<comment type="catalytic activity">
    <reaction evidence="8">
        <text>a quinone + NADH + H(+) = a quinol + NAD(+)</text>
        <dbReference type="Rhea" id="RHEA:46160"/>
        <dbReference type="ChEBI" id="CHEBI:15378"/>
        <dbReference type="ChEBI" id="CHEBI:24646"/>
        <dbReference type="ChEBI" id="CHEBI:57540"/>
        <dbReference type="ChEBI" id="CHEBI:57945"/>
        <dbReference type="ChEBI" id="CHEBI:132124"/>
        <dbReference type="EC" id="1.6.5.9"/>
    </reaction>
</comment>
<dbReference type="OrthoDB" id="3244603at2759"/>
<dbReference type="EMBL" id="MCFE01000252">
    <property type="protein sequence ID" value="ORX92940.1"/>
    <property type="molecule type" value="Genomic_DNA"/>
</dbReference>
<dbReference type="PANTHER" id="PTHR43706:SF47">
    <property type="entry name" value="EXTERNAL NADH-UBIQUINONE OXIDOREDUCTASE 1, MITOCHONDRIAL-RELATED"/>
    <property type="match status" value="1"/>
</dbReference>
<dbReference type="AlphaFoldDB" id="A0A1Y1Y4J7"/>
<dbReference type="FunCoup" id="A0A1Y1Y4J7">
    <property type="interactions" value="383"/>
</dbReference>
<evidence type="ECO:0000256" key="10">
    <source>
        <dbReference type="SAM" id="Phobius"/>
    </source>
</evidence>
<comment type="caution">
    <text evidence="13">The sequence shown here is derived from an EMBL/GenBank/DDBJ whole genome shotgun (WGS) entry which is preliminary data.</text>
</comment>
<feature type="domain" description="FAD/NAD(P)-binding" evidence="11">
    <location>
        <begin position="89"/>
        <end position="419"/>
    </location>
</feature>